<proteinExistence type="predicted"/>
<accession>A0A0E9XS71</accession>
<organism evidence="2">
    <name type="scientific">Anguilla anguilla</name>
    <name type="common">European freshwater eel</name>
    <name type="synonym">Muraena anguilla</name>
    <dbReference type="NCBI Taxonomy" id="7936"/>
    <lineage>
        <taxon>Eukaryota</taxon>
        <taxon>Metazoa</taxon>
        <taxon>Chordata</taxon>
        <taxon>Craniata</taxon>
        <taxon>Vertebrata</taxon>
        <taxon>Euteleostomi</taxon>
        <taxon>Actinopterygii</taxon>
        <taxon>Neopterygii</taxon>
        <taxon>Teleostei</taxon>
        <taxon>Anguilliformes</taxon>
        <taxon>Anguillidae</taxon>
        <taxon>Anguilla</taxon>
    </lineage>
</organism>
<reference evidence="2" key="1">
    <citation type="submission" date="2014-11" db="EMBL/GenBank/DDBJ databases">
        <authorList>
            <person name="Amaro Gonzalez C."/>
        </authorList>
    </citation>
    <scope>NUCLEOTIDE SEQUENCE</scope>
</reference>
<feature type="compositionally biased region" description="Basic and acidic residues" evidence="1">
    <location>
        <begin position="1"/>
        <end position="11"/>
    </location>
</feature>
<evidence type="ECO:0000256" key="1">
    <source>
        <dbReference type="SAM" id="MobiDB-lite"/>
    </source>
</evidence>
<dbReference type="EMBL" id="GBXM01002980">
    <property type="protein sequence ID" value="JAI05598.1"/>
    <property type="molecule type" value="Transcribed_RNA"/>
</dbReference>
<evidence type="ECO:0000313" key="2">
    <source>
        <dbReference type="EMBL" id="JAI05598.1"/>
    </source>
</evidence>
<sequence length="37" mass="4063">MPLRTHPEVRGFRTSTPRADNPAGVLDSLKTTTPRAD</sequence>
<dbReference type="AlphaFoldDB" id="A0A0E9XS71"/>
<reference evidence="2" key="2">
    <citation type="journal article" date="2015" name="Fish Shellfish Immunol.">
        <title>Early steps in the European eel (Anguilla anguilla)-Vibrio vulnificus interaction in the gills: Role of the RtxA13 toxin.</title>
        <authorList>
            <person name="Callol A."/>
            <person name="Pajuelo D."/>
            <person name="Ebbesson L."/>
            <person name="Teles M."/>
            <person name="MacKenzie S."/>
            <person name="Amaro C."/>
        </authorList>
    </citation>
    <scope>NUCLEOTIDE SEQUENCE</scope>
</reference>
<name>A0A0E9XS71_ANGAN</name>
<protein>
    <submittedName>
        <fullName evidence="2">Uncharacterized protein</fullName>
    </submittedName>
</protein>
<feature type="region of interest" description="Disordered" evidence="1">
    <location>
        <begin position="1"/>
        <end position="37"/>
    </location>
</feature>